<dbReference type="PANTHER" id="PTHR21047">
    <property type="entry name" value="DTDP-6-DEOXY-D-GLUCOSE-3,5 EPIMERASE"/>
    <property type="match status" value="1"/>
</dbReference>
<comment type="caution">
    <text evidence="8">The sequence shown here is derived from an EMBL/GenBank/DDBJ whole genome shotgun (WGS) entry which is preliminary data.</text>
</comment>
<dbReference type="UniPathway" id="UPA00124"/>
<evidence type="ECO:0000313" key="8">
    <source>
        <dbReference type="EMBL" id="MZR32182.1"/>
    </source>
</evidence>
<dbReference type="Pfam" id="PF00908">
    <property type="entry name" value="dTDP_sugar_isom"/>
    <property type="match status" value="1"/>
</dbReference>
<dbReference type="Proteomes" id="UP000476030">
    <property type="component" value="Unassembled WGS sequence"/>
</dbReference>
<dbReference type="GO" id="GO:0019305">
    <property type="term" value="P:dTDP-rhamnose biosynthetic process"/>
    <property type="evidence" value="ECO:0007669"/>
    <property type="project" value="UniProtKB-UniRule"/>
</dbReference>
<comment type="pathway">
    <text evidence="7">Carbohydrate biosynthesis; dTDP-L-rhamnose biosynthesis.</text>
</comment>
<evidence type="ECO:0000256" key="3">
    <source>
        <dbReference type="ARBA" id="ARBA00012098"/>
    </source>
</evidence>
<dbReference type="GO" id="GO:0000271">
    <property type="term" value="P:polysaccharide biosynthetic process"/>
    <property type="evidence" value="ECO:0007669"/>
    <property type="project" value="TreeGrafter"/>
</dbReference>
<dbReference type="PANTHER" id="PTHR21047:SF2">
    <property type="entry name" value="THYMIDINE DIPHOSPHO-4-KETO-RHAMNOSE 3,5-EPIMERASE"/>
    <property type="match status" value="1"/>
</dbReference>
<evidence type="ECO:0000256" key="7">
    <source>
        <dbReference type="RuleBase" id="RU364069"/>
    </source>
</evidence>
<sequence>MQIEETDIADVKILYPKKFGDDRGFFSEVWNAQTMKDAGLDLNFVQDNHAYNAEAGVVRGLHYQLDPKAQGKLVRVLRGAVIDVAVDIRVGSPTFGQHVAVELSADNWRQLWVPAGFAHGYCTLKPDTEIVYKVTDYYSPEHDCGIFWNDPDLNINWSVSAEKAILSEKDKILPLLKDQTRLFEFKETR</sequence>
<proteinExistence type="inferred from homology"/>
<dbReference type="RefSeq" id="WP_161316747.1">
    <property type="nucleotide sequence ID" value="NZ_WTUW01000009.1"/>
</dbReference>
<dbReference type="AlphaFoldDB" id="A0A6L8WCR5"/>
<dbReference type="InterPro" id="IPR014710">
    <property type="entry name" value="RmlC-like_jellyroll"/>
</dbReference>
<evidence type="ECO:0000256" key="4">
    <source>
        <dbReference type="ARBA" id="ARBA00019595"/>
    </source>
</evidence>
<evidence type="ECO:0000313" key="9">
    <source>
        <dbReference type="Proteomes" id="UP000476030"/>
    </source>
</evidence>
<accession>A0A6L8WCR5</accession>
<dbReference type="InterPro" id="IPR000888">
    <property type="entry name" value="RmlC-like"/>
</dbReference>
<reference evidence="8 9" key="1">
    <citation type="submission" date="2019-12" db="EMBL/GenBank/DDBJ databases">
        <title>Snethiella sp. nov. sp. isolated from sea sand.</title>
        <authorList>
            <person name="Kim J."/>
            <person name="Jeong S.E."/>
            <person name="Jung H.S."/>
            <person name="Jeon C.O."/>
        </authorList>
    </citation>
    <scope>NUCLEOTIDE SEQUENCE [LARGE SCALE GENOMIC DNA]</scope>
    <source>
        <strain evidence="8 9">DP05</strain>
    </source>
</reference>
<keyword evidence="7 8" id="KW-0413">Isomerase</keyword>
<comment type="catalytic activity">
    <reaction evidence="1 7">
        <text>dTDP-4-dehydro-6-deoxy-alpha-D-glucose = dTDP-4-dehydro-beta-L-rhamnose</text>
        <dbReference type="Rhea" id="RHEA:16969"/>
        <dbReference type="ChEBI" id="CHEBI:57649"/>
        <dbReference type="ChEBI" id="CHEBI:62830"/>
        <dbReference type="EC" id="5.1.3.13"/>
    </reaction>
</comment>
<dbReference type="Gene3D" id="2.60.120.10">
    <property type="entry name" value="Jelly Rolls"/>
    <property type="match status" value="1"/>
</dbReference>
<dbReference type="SUPFAM" id="SSF51182">
    <property type="entry name" value="RmlC-like cupins"/>
    <property type="match status" value="1"/>
</dbReference>
<dbReference type="GO" id="GO:0008830">
    <property type="term" value="F:dTDP-4-dehydrorhamnose 3,5-epimerase activity"/>
    <property type="evidence" value="ECO:0007669"/>
    <property type="project" value="UniProtKB-UniRule"/>
</dbReference>
<dbReference type="GO" id="GO:0005829">
    <property type="term" value="C:cytosol"/>
    <property type="evidence" value="ECO:0007669"/>
    <property type="project" value="TreeGrafter"/>
</dbReference>
<evidence type="ECO:0000256" key="5">
    <source>
        <dbReference type="PIRSR" id="PIRSR600888-1"/>
    </source>
</evidence>
<feature type="site" description="Participates in a stacking interaction with the thymidine ring of dTDP-4-oxo-6-deoxyglucose" evidence="6">
    <location>
        <position position="138"/>
    </location>
</feature>
<comment type="subunit">
    <text evidence="7">Homodimer.</text>
</comment>
<feature type="active site" description="Proton donor" evidence="5">
    <location>
        <position position="132"/>
    </location>
</feature>
<feature type="active site" description="Proton acceptor" evidence="5">
    <location>
        <position position="62"/>
    </location>
</feature>
<evidence type="ECO:0000256" key="2">
    <source>
        <dbReference type="ARBA" id="ARBA00001997"/>
    </source>
</evidence>
<gene>
    <name evidence="8" type="primary">rfbC</name>
    <name evidence="8" type="ORF">GQE98_16210</name>
</gene>
<dbReference type="EMBL" id="WTUW01000009">
    <property type="protein sequence ID" value="MZR32182.1"/>
    <property type="molecule type" value="Genomic_DNA"/>
</dbReference>
<keyword evidence="9" id="KW-1185">Reference proteome</keyword>
<dbReference type="CDD" id="cd00438">
    <property type="entry name" value="cupin_RmlC"/>
    <property type="match status" value="1"/>
</dbReference>
<dbReference type="InterPro" id="IPR011051">
    <property type="entry name" value="RmlC_Cupin_sf"/>
</dbReference>
<evidence type="ECO:0000256" key="1">
    <source>
        <dbReference type="ARBA" id="ARBA00001298"/>
    </source>
</evidence>
<organism evidence="8 9">
    <name type="scientific">Sneathiella litorea</name>
    <dbReference type="NCBI Taxonomy" id="2606216"/>
    <lineage>
        <taxon>Bacteria</taxon>
        <taxon>Pseudomonadati</taxon>
        <taxon>Pseudomonadota</taxon>
        <taxon>Alphaproteobacteria</taxon>
        <taxon>Sneathiellales</taxon>
        <taxon>Sneathiellaceae</taxon>
        <taxon>Sneathiella</taxon>
    </lineage>
</organism>
<dbReference type="EC" id="5.1.3.13" evidence="3 7"/>
<protein>
    <recommendedName>
        <fullName evidence="4 7">dTDP-4-dehydrorhamnose 3,5-epimerase</fullName>
        <ecNumber evidence="3 7">5.1.3.13</ecNumber>
    </recommendedName>
    <alternativeName>
        <fullName evidence="7">Thymidine diphospho-4-keto-rhamnose 3,5-epimerase</fullName>
    </alternativeName>
</protein>
<dbReference type="NCBIfam" id="TIGR01221">
    <property type="entry name" value="rmlC"/>
    <property type="match status" value="1"/>
</dbReference>
<comment type="function">
    <text evidence="2 7">Catalyzes the epimerization of the C3' and C5'positions of dTDP-6-deoxy-D-xylo-4-hexulose, forming dTDP-6-deoxy-L-lyxo-4-hexulose.</text>
</comment>
<name>A0A6L8WCR5_9PROT</name>
<comment type="similarity">
    <text evidence="7">Belongs to the dTDP-4-dehydrorhamnose 3,5-epimerase family.</text>
</comment>
<evidence type="ECO:0000256" key="6">
    <source>
        <dbReference type="PIRSR" id="PIRSR600888-3"/>
    </source>
</evidence>